<protein>
    <submittedName>
        <fullName evidence="1">Uncharacterized protein</fullName>
    </submittedName>
</protein>
<dbReference type="EMBL" id="ML170751">
    <property type="protein sequence ID" value="TDL13293.1"/>
    <property type="molecule type" value="Genomic_DNA"/>
</dbReference>
<name>A0A4Y7PDE6_9AGAM</name>
<gene>
    <name evidence="1" type="ORF">BD410DRAFT_847101</name>
</gene>
<evidence type="ECO:0000313" key="2">
    <source>
        <dbReference type="Proteomes" id="UP000294933"/>
    </source>
</evidence>
<dbReference type="Proteomes" id="UP000294933">
    <property type="component" value="Unassembled WGS sequence"/>
</dbReference>
<sequence>MVLPSHRLKSKSSSVVSAVGAAIKDAAGEDGGRLLVDVMVIGAGGEESRKRSIEDEIVIADKGAGKDGGKLPIVDAISIGDKGAGGDDGGRVLKVDEMDITVEGFGGEATGSATLICEAQIGERDGDLLMSRGMREMAGSNGKVVINAAGNNVRDWEGGGGKRAGGSSMSDVACLFRGRAGEKHIASYLKNSSVLENRNGMIHALFIQLASSYDLQGRGTALN</sequence>
<reference evidence="1 2" key="1">
    <citation type="submission" date="2018-06" db="EMBL/GenBank/DDBJ databases">
        <title>A transcriptomic atlas of mushroom development highlights an independent origin of complex multicellularity.</title>
        <authorList>
            <consortium name="DOE Joint Genome Institute"/>
            <person name="Krizsan K."/>
            <person name="Almasi E."/>
            <person name="Merenyi Z."/>
            <person name="Sahu N."/>
            <person name="Viragh M."/>
            <person name="Koszo T."/>
            <person name="Mondo S."/>
            <person name="Kiss B."/>
            <person name="Balint B."/>
            <person name="Kues U."/>
            <person name="Barry K."/>
            <person name="Hegedus J.C."/>
            <person name="Henrissat B."/>
            <person name="Johnson J."/>
            <person name="Lipzen A."/>
            <person name="Ohm R."/>
            <person name="Nagy I."/>
            <person name="Pangilinan J."/>
            <person name="Yan J."/>
            <person name="Xiong Y."/>
            <person name="Grigoriev I.V."/>
            <person name="Hibbett D.S."/>
            <person name="Nagy L.G."/>
        </authorList>
    </citation>
    <scope>NUCLEOTIDE SEQUENCE [LARGE SCALE GENOMIC DNA]</scope>
    <source>
        <strain evidence="1 2">SZMC22713</strain>
    </source>
</reference>
<keyword evidence="2" id="KW-1185">Reference proteome</keyword>
<accession>A0A4Y7PDE6</accession>
<proteinExistence type="predicted"/>
<dbReference type="AlphaFoldDB" id="A0A4Y7PDE6"/>
<organism evidence="1 2">
    <name type="scientific">Rickenella mellea</name>
    <dbReference type="NCBI Taxonomy" id="50990"/>
    <lineage>
        <taxon>Eukaryota</taxon>
        <taxon>Fungi</taxon>
        <taxon>Dikarya</taxon>
        <taxon>Basidiomycota</taxon>
        <taxon>Agaricomycotina</taxon>
        <taxon>Agaricomycetes</taxon>
        <taxon>Hymenochaetales</taxon>
        <taxon>Rickenellaceae</taxon>
        <taxon>Rickenella</taxon>
    </lineage>
</organism>
<dbReference type="VEuPathDB" id="FungiDB:BD410DRAFT_847101"/>
<evidence type="ECO:0000313" key="1">
    <source>
        <dbReference type="EMBL" id="TDL13293.1"/>
    </source>
</evidence>